<feature type="compositionally biased region" description="Low complexity" evidence="1">
    <location>
        <begin position="149"/>
        <end position="161"/>
    </location>
</feature>
<feature type="transmembrane region" description="Helical" evidence="2">
    <location>
        <begin position="99"/>
        <end position="124"/>
    </location>
</feature>
<evidence type="ECO:0000313" key="3">
    <source>
        <dbReference type="EMBL" id="QUV93117.1"/>
    </source>
</evidence>
<keyword evidence="4" id="KW-1185">Reference proteome</keyword>
<feature type="region of interest" description="Disordered" evidence="1">
    <location>
        <begin position="149"/>
        <end position="199"/>
    </location>
</feature>
<evidence type="ECO:0000256" key="1">
    <source>
        <dbReference type="SAM" id="MobiDB-lite"/>
    </source>
</evidence>
<name>A0ABX8AWP2_9BACT</name>
<organism evidence="3 4">
    <name type="scientific">Chloracidobacterium sp. N</name>
    <dbReference type="NCBI Taxonomy" id="2821540"/>
    <lineage>
        <taxon>Bacteria</taxon>
        <taxon>Pseudomonadati</taxon>
        <taxon>Acidobacteriota</taxon>
        <taxon>Terriglobia</taxon>
        <taxon>Terriglobales</taxon>
        <taxon>Acidobacteriaceae</taxon>
        <taxon>Chloracidobacterium</taxon>
        <taxon>Chloracidobacterium aggregatum</taxon>
    </lineage>
</organism>
<feature type="compositionally biased region" description="Polar residues" evidence="1">
    <location>
        <begin position="182"/>
        <end position="199"/>
    </location>
</feature>
<dbReference type="Proteomes" id="UP000677668">
    <property type="component" value="Chromosome 1"/>
</dbReference>
<dbReference type="RefSeq" id="WP_211421528.1">
    <property type="nucleotide sequence ID" value="NZ_CP072642.1"/>
</dbReference>
<keyword evidence="2" id="KW-0812">Transmembrane</keyword>
<dbReference type="EMBL" id="CP072642">
    <property type="protein sequence ID" value="QUV93117.1"/>
    <property type="molecule type" value="Genomic_DNA"/>
</dbReference>
<sequence length="199" mass="20599">MFCPTCGTPTQLPEQNFCKACGLNLTLVTSALQASPGPSGAGSDMAAAVAGQLASLQHSKDRLWRTKLRRAEWGLVVGGPLLSAALGISASVLEHISHWLARFVVSFSGFGGLMFFAGILLLVYARMAFKPEPLPQVVIVPTPPPGPLGSAAAPPSAISGGETPYRGAFPAPPTVAAPPSVTEHTTQLLNDPYQSSPKA</sequence>
<evidence type="ECO:0008006" key="5">
    <source>
        <dbReference type="Google" id="ProtNLM"/>
    </source>
</evidence>
<proteinExistence type="predicted"/>
<evidence type="ECO:0000313" key="4">
    <source>
        <dbReference type="Proteomes" id="UP000677668"/>
    </source>
</evidence>
<accession>A0ABX8AWP2</accession>
<reference evidence="3 4" key="1">
    <citation type="submission" date="2021-03" db="EMBL/GenBank/DDBJ databases">
        <title>Genomic and phenotypic characterization of Chloracidobacterium isolates provides evidence for multiple species.</title>
        <authorList>
            <person name="Saini M.K."/>
            <person name="Costas A.M.G."/>
            <person name="Tank M."/>
            <person name="Bryant D.A."/>
        </authorList>
    </citation>
    <scope>NUCLEOTIDE SEQUENCE [LARGE SCALE GENOMIC DNA]</scope>
    <source>
        <strain evidence="3 4">N</strain>
    </source>
</reference>
<feature type="transmembrane region" description="Helical" evidence="2">
    <location>
        <begin position="73"/>
        <end position="93"/>
    </location>
</feature>
<keyword evidence="2" id="KW-0472">Membrane</keyword>
<evidence type="ECO:0000256" key="2">
    <source>
        <dbReference type="SAM" id="Phobius"/>
    </source>
</evidence>
<protein>
    <recommendedName>
        <fullName evidence="5">Zinc-ribbon domain-containing protein</fullName>
    </recommendedName>
</protein>
<keyword evidence="2" id="KW-1133">Transmembrane helix</keyword>
<gene>
    <name evidence="3" type="ORF">J8C05_06940</name>
</gene>